<dbReference type="InterPro" id="IPR050430">
    <property type="entry name" value="Peptidase_S1"/>
</dbReference>
<dbReference type="InterPro" id="IPR018114">
    <property type="entry name" value="TRYPSIN_HIS"/>
</dbReference>
<protein>
    <submittedName>
        <fullName evidence="11">Trypsin</fullName>
    </submittedName>
</protein>
<evidence type="ECO:0000256" key="1">
    <source>
        <dbReference type="ARBA" id="ARBA00004613"/>
    </source>
</evidence>
<accession>A0AAW1KIJ2</accession>
<dbReference type="PRINTS" id="PR00722">
    <property type="entry name" value="CHYMOTRYPSIN"/>
</dbReference>
<dbReference type="InterPro" id="IPR001314">
    <property type="entry name" value="Peptidase_S1A"/>
</dbReference>
<dbReference type="GO" id="GO:0004252">
    <property type="term" value="F:serine-type endopeptidase activity"/>
    <property type="evidence" value="ECO:0007669"/>
    <property type="project" value="InterPro"/>
</dbReference>
<dbReference type="Pfam" id="PF00089">
    <property type="entry name" value="Trypsin"/>
    <property type="match status" value="1"/>
</dbReference>
<feature type="signal peptide" evidence="9">
    <location>
        <begin position="1"/>
        <end position="23"/>
    </location>
</feature>
<evidence type="ECO:0000256" key="8">
    <source>
        <dbReference type="RuleBase" id="RU363034"/>
    </source>
</evidence>
<evidence type="ECO:0000256" key="4">
    <source>
        <dbReference type="ARBA" id="ARBA00022670"/>
    </source>
</evidence>
<dbReference type="PROSITE" id="PS50240">
    <property type="entry name" value="TRYPSIN_DOM"/>
    <property type="match status" value="1"/>
</dbReference>
<dbReference type="PANTHER" id="PTHR24276:SF98">
    <property type="entry name" value="FI18310P1-RELATED"/>
    <property type="match status" value="1"/>
</dbReference>
<dbReference type="Gene3D" id="2.40.10.10">
    <property type="entry name" value="Trypsin-like serine proteases"/>
    <property type="match status" value="1"/>
</dbReference>
<dbReference type="CDD" id="cd00190">
    <property type="entry name" value="Tryp_SPc"/>
    <property type="match status" value="1"/>
</dbReference>
<dbReference type="PROSITE" id="PS00134">
    <property type="entry name" value="TRYPSIN_HIS"/>
    <property type="match status" value="1"/>
</dbReference>
<evidence type="ECO:0000259" key="10">
    <source>
        <dbReference type="PROSITE" id="PS50240"/>
    </source>
</evidence>
<keyword evidence="5 8" id="KW-0378">Hydrolase</keyword>
<dbReference type="PANTHER" id="PTHR24276">
    <property type="entry name" value="POLYSERASE-RELATED"/>
    <property type="match status" value="1"/>
</dbReference>
<evidence type="ECO:0000313" key="12">
    <source>
        <dbReference type="Proteomes" id="UP001458880"/>
    </source>
</evidence>
<reference evidence="11 12" key="1">
    <citation type="journal article" date="2024" name="BMC Genomics">
        <title>De novo assembly and annotation of Popillia japonica's genome with initial clues to its potential as an invasive pest.</title>
        <authorList>
            <person name="Cucini C."/>
            <person name="Boschi S."/>
            <person name="Funari R."/>
            <person name="Cardaioli E."/>
            <person name="Iannotti N."/>
            <person name="Marturano G."/>
            <person name="Paoli F."/>
            <person name="Bruttini M."/>
            <person name="Carapelli A."/>
            <person name="Frati F."/>
            <person name="Nardi F."/>
        </authorList>
    </citation>
    <scope>NUCLEOTIDE SEQUENCE [LARGE SCALE GENOMIC DNA]</scope>
    <source>
        <strain evidence="11">DMR45628</strain>
    </source>
</reference>
<feature type="chain" id="PRO_5043665479" evidence="9">
    <location>
        <begin position="24"/>
        <end position="258"/>
    </location>
</feature>
<dbReference type="InterPro" id="IPR033116">
    <property type="entry name" value="TRYPSIN_SER"/>
</dbReference>
<evidence type="ECO:0000256" key="6">
    <source>
        <dbReference type="ARBA" id="ARBA00022825"/>
    </source>
</evidence>
<dbReference type="PROSITE" id="PS00135">
    <property type="entry name" value="TRYPSIN_SER"/>
    <property type="match status" value="1"/>
</dbReference>
<comment type="similarity">
    <text evidence="2">Belongs to the peptidase S1 family.</text>
</comment>
<name>A0AAW1KIJ2_POPJA</name>
<dbReference type="AlphaFoldDB" id="A0AAW1KIJ2"/>
<evidence type="ECO:0000313" key="11">
    <source>
        <dbReference type="EMBL" id="KAK9718088.1"/>
    </source>
</evidence>
<evidence type="ECO:0000256" key="2">
    <source>
        <dbReference type="ARBA" id="ARBA00007664"/>
    </source>
</evidence>
<dbReference type="InterPro" id="IPR001254">
    <property type="entry name" value="Trypsin_dom"/>
</dbReference>
<feature type="domain" description="Peptidase S1" evidence="10">
    <location>
        <begin position="28"/>
        <end position="257"/>
    </location>
</feature>
<comment type="subcellular location">
    <subcellularLocation>
        <location evidence="1">Secreted</location>
    </subcellularLocation>
</comment>
<dbReference type="EMBL" id="JASPKY010000232">
    <property type="protein sequence ID" value="KAK9718088.1"/>
    <property type="molecule type" value="Genomic_DNA"/>
</dbReference>
<dbReference type="GO" id="GO:0005576">
    <property type="term" value="C:extracellular region"/>
    <property type="evidence" value="ECO:0007669"/>
    <property type="project" value="UniProtKB-SubCell"/>
</dbReference>
<sequence>MRVIALTRIILGVLLINPYFCQGSVVRIVNGTDASAGQFPYVVSLRYFQLHECGGSIIGASWILTAAHCIYSDYVNVLTILYGSINLRNGESPEANTAEVAIAYIHENYVASGRYENDIGLLYLRQPIQFSRYAQPIPLPALGAKTPSQEDATLVGWGYPQSDVMQVMEVLQFVTLTIFTDDVCMNYHGENYSTISHICAGTTGGGKGQCSGDSGGPLTVDDIQYGIVSWSDKPCATTPGVLTRVASFREWIYVTTGI</sequence>
<proteinExistence type="inferred from homology"/>
<dbReference type="SMART" id="SM00020">
    <property type="entry name" value="Tryp_SPc"/>
    <property type="match status" value="1"/>
</dbReference>
<dbReference type="InterPro" id="IPR009003">
    <property type="entry name" value="Peptidase_S1_PA"/>
</dbReference>
<keyword evidence="9" id="KW-0732">Signal</keyword>
<keyword evidence="3" id="KW-0964">Secreted</keyword>
<dbReference type="Proteomes" id="UP001458880">
    <property type="component" value="Unassembled WGS sequence"/>
</dbReference>
<gene>
    <name evidence="11" type="ORF">QE152_g23394</name>
</gene>
<dbReference type="InterPro" id="IPR043504">
    <property type="entry name" value="Peptidase_S1_PA_chymotrypsin"/>
</dbReference>
<keyword evidence="4 8" id="KW-0645">Protease</keyword>
<evidence type="ECO:0000256" key="3">
    <source>
        <dbReference type="ARBA" id="ARBA00022525"/>
    </source>
</evidence>
<dbReference type="SUPFAM" id="SSF50494">
    <property type="entry name" value="Trypsin-like serine proteases"/>
    <property type="match status" value="1"/>
</dbReference>
<dbReference type="GO" id="GO:0016485">
    <property type="term" value="P:protein processing"/>
    <property type="evidence" value="ECO:0007669"/>
    <property type="project" value="UniProtKB-ARBA"/>
</dbReference>
<evidence type="ECO:0000256" key="7">
    <source>
        <dbReference type="ARBA" id="ARBA00023157"/>
    </source>
</evidence>
<comment type="caution">
    <text evidence="11">The sequence shown here is derived from an EMBL/GenBank/DDBJ whole genome shotgun (WGS) entry which is preliminary data.</text>
</comment>
<keyword evidence="6 8" id="KW-0720">Serine protease</keyword>
<keyword evidence="7" id="KW-1015">Disulfide bond</keyword>
<evidence type="ECO:0000256" key="5">
    <source>
        <dbReference type="ARBA" id="ARBA00022801"/>
    </source>
</evidence>
<evidence type="ECO:0000256" key="9">
    <source>
        <dbReference type="SAM" id="SignalP"/>
    </source>
</evidence>
<dbReference type="FunFam" id="2.40.10.10:FF:000047">
    <property type="entry name" value="Trypsin eta"/>
    <property type="match status" value="1"/>
</dbReference>
<keyword evidence="12" id="KW-1185">Reference proteome</keyword>
<organism evidence="11 12">
    <name type="scientific">Popillia japonica</name>
    <name type="common">Japanese beetle</name>
    <dbReference type="NCBI Taxonomy" id="7064"/>
    <lineage>
        <taxon>Eukaryota</taxon>
        <taxon>Metazoa</taxon>
        <taxon>Ecdysozoa</taxon>
        <taxon>Arthropoda</taxon>
        <taxon>Hexapoda</taxon>
        <taxon>Insecta</taxon>
        <taxon>Pterygota</taxon>
        <taxon>Neoptera</taxon>
        <taxon>Endopterygota</taxon>
        <taxon>Coleoptera</taxon>
        <taxon>Polyphaga</taxon>
        <taxon>Scarabaeiformia</taxon>
        <taxon>Scarabaeidae</taxon>
        <taxon>Rutelinae</taxon>
        <taxon>Popillia</taxon>
    </lineage>
</organism>